<dbReference type="KEGG" id="dfa:DFA_12335"/>
<evidence type="ECO:0000256" key="2">
    <source>
        <dbReference type="ARBA" id="ARBA00022490"/>
    </source>
</evidence>
<dbReference type="PIRSF" id="PIRSF017179">
    <property type="entry name" value="RISC-Tudor-SN"/>
    <property type="match status" value="1"/>
</dbReference>
<dbReference type="Proteomes" id="UP000007797">
    <property type="component" value="Unassembled WGS sequence"/>
</dbReference>
<keyword evidence="9" id="KW-1185">Reference proteome</keyword>
<evidence type="ECO:0000256" key="1">
    <source>
        <dbReference type="ARBA" id="ARBA00004496"/>
    </source>
</evidence>
<dbReference type="GO" id="GO:0031047">
    <property type="term" value="P:regulatory ncRNA-mediated gene silencing"/>
    <property type="evidence" value="ECO:0007669"/>
    <property type="project" value="UniProtKB-UniRule"/>
</dbReference>
<evidence type="ECO:0000259" key="6">
    <source>
        <dbReference type="PROSITE" id="PS50304"/>
    </source>
</evidence>
<reference evidence="9" key="1">
    <citation type="journal article" date="2011" name="Genome Res.">
        <title>Phylogeny-wide analysis of social amoeba genomes highlights ancient origins for complex intercellular communication.</title>
        <authorList>
            <person name="Heidel A.J."/>
            <person name="Lawal H.M."/>
            <person name="Felder M."/>
            <person name="Schilde C."/>
            <person name="Helps N.R."/>
            <person name="Tunggal B."/>
            <person name="Rivero F."/>
            <person name="John U."/>
            <person name="Schleicher M."/>
            <person name="Eichinger L."/>
            <person name="Platzer M."/>
            <person name="Noegel A.A."/>
            <person name="Schaap P."/>
            <person name="Gloeckner G."/>
        </authorList>
    </citation>
    <scope>NUCLEOTIDE SEQUENCE [LARGE SCALE GENOMIC DNA]</scope>
    <source>
        <strain evidence="9">SH3</strain>
    </source>
</reference>
<keyword evidence="2 4" id="KW-0963">Cytoplasm</keyword>
<evidence type="ECO:0000256" key="4">
    <source>
        <dbReference type="PIRNR" id="PIRNR017179"/>
    </source>
</evidence>
<dbReference type="InterPro" id="IPR016071">
    <property type="entry name" value="Staphylococal_nuclease_OB-fold"/>
</dbReference>
<organism evidence="8 9">
    <name type="scientific">Cavenderia fasciculata</name>
    <name type="common">Slime mold</name>
    <name type="synonym">Dictyostelium fasciculatum</name>
    <dbReference type="NCBI Taxonomy" id="261658"/>
    <lineage>
        <taxon>Eukaryota</taxon>
        <taxon>Amoebozoa</taxon>
        <taxon>Evosea</taxon>
        <taxon>Eumycetozoa</taxon>
        <taxon>Dictyostelia</taxon>
        <taxon>Acytosteliales</taxon>
        <taxon>Cavenderiaceae</taxon>
        <taxon>Cavenderia</taxon>
    </lineage>
</organism>
<dbReference type="InterPro" id="IPR035437">
    <property type="entry name" value="SNase_OB-fold_sf"/>
</dbReference>
<gene>
    <name evidence="8" type="primary">snd1</name>
    <name evidence="8" type="ORF">DFA_12335</name>
</gene>
<accession>F4QD88</accession>
<feature type="domain" description="Tudor" evidence="6">
    <location>
        <begin position="746"/>
        <end position="804"/>
    </location>
</feature>
<dbReference type="Gene3D" id="2.40.50.90">
    <property type="match status" value="5"/>
</dbReference>
<dbReference type="AlphaFoldDB" id="F4QD88"/>
<evidence type="ECO:0000313" key="9">
    <source>
        <dbReference type="Proteomes" id="UP000007797"/>
    </source>
</evidence>
<dbReference type="Gene3D" id="2.30.30.140">
    <property type="match status" value="1"/>
</dbReference>
<proteinExistence type="predicted"/>
<feature type="region of interest" description="Disordered" evidence="5">
    <location>
        <begin position="677"/>
        <end position="697"/>
    </location>
</feature>
<dbReference type="PANTHER" id="PTHR12302">
    <property type="entry name" value="EBNA2 BINDING PROTEIN P100"/>
    <property type="match status" value="1"/>
</dbReference>
<dbReference type="SMART" id="SM00318">
    <property type="entry name" value="SNc"/>
    <property type="match status" value="5"/>
</dbReference>
<dbReference type="Pfam" id="PF00567">
    <property type="entry name" value="TUDOR"/>
    <property type="match status" value="1"/>
</dbReference>
<comment type="subcellular location">
    <subcellularLocation>
        <location evidence="1 4">Cytoplasm</location>
    </subcellularLocation>
</comment>
<dbReference type="GO" id="GO:0004518">
    <property type="term" value="F:nuclease activity"/>
    <property type="evidence" value="ECO:0007669"/>
    <property type="project" value="TreeGrafter"/>
</dbReference>
<dbReference type="GeneID" id="14865381"/>
<feature type="domain" description="TNase-like" evidence="7">
    <location>
        <begin position="541"/>
        <end position="671"/>
    </location>
</feature>
<dbReference type="Pfam" id="PF00565">
    <property type="entry name" value="SNase"/>
    <property type="match status" value="5"/>
</dbReference>
<dbReference type="OrthoDB" id="10023235at2759"/>
<feature type="domain" description="TNase-like" evidence="7">
    <location>
        <begin position="19"/>
        <end position="320"/>
    </location>
</feature>
<keyword evidence="3" id="KW-0677">Repeat</keyword>
<dbReference type="InterPro" id="IPR016685">
    <property type="entry name" value="Silence_cplx_Nase-comp_TudorSN"/>
</dbReference>
<dbReference type="GO" id="GO:0003723">
    <property type="term" value="F:RNA binding"/>
    <property type="evidence" value="ECO:0007669"/>
    <property type="project" value="UniProtKB-UniRule"/>
</dbReference>
<evidence type="ECO:0000313" key="8">
    <source>
        <dbReference type="EMBL" id="EGG14559.1"/>
    </source>
</evidence>
<dbReference type="PANTHER" id="PTHR12302:SF2">
    <property type="entry name" value="STAPHYLOCOCCAL NUCLEASE DOMAIN-CONTAINING PROTEIN 1"/>
    <property type="match status" value="1"/>
</dbReference>
<feature type="region of interest" description="Disordered" evidence="5">
    <location>
        <begin position="1"/>
        <end position="20"/>
    </location>
</feature>
<dbReference type="RefSeq" id="XP_004366079.1">
    <property type="nucleotide sequence ID" value="XM_004366022.1"/>
</dbReference>
<dbReference type="STRING" id="1054147.F4QD88"/>
<dbReference type="SUPFAM" id="SSF50199">
    <property type="entry name" value="Staphylococcal nuclease"/>
    <property type="match status" value="5"/>
</dbReference>
<dbReference type="GO" id="GO:0005829">
    <property type="term" value="C:cytosol"/>
    <property type="evidence" value="ECO:0007669"/>
    <property type="project" value="UniProtKB-UniRule"/>
</dbReference>
<dbReference type="FunFam" id="2.30.30.140:FF:000018">
    <property type="entry name" value="Serine/threonine-protein kinase 31"/>
    <property type="match status" value="1"/>
</dbReference>
<dbReference type="GO" id="GO:0005634">
    <property type="term" value="C:nucleus"/>
    <property type="evidence" value="ECO:0007669"/>
    <property type="project" value="TreeGrafter"/>
</dbReference>
<dbReference type="OMA" id="ARCADHH"/>
<dbReference type="PROSITE" id="PS50304">
    <property type="entry name" value="TUDOR"/>
    <property type="match status" value="1"/>
</dbReference>
<dbReference type="GO" id="GO:0006402">
    <property type="term" value="P:mRNA catabolic process"/>
    <property type="evidence" value="ECO:0007669"/>
    <property type="project" value="UniProtKB-UniRule"/>
</dbReference>
<evidence type="ECO:0000259" key="7">
    <source>
        <dbReference type="PROSITE" id="PS50830"/>
    </source>
</evidence>
<evidence type="ECO:0000256" key="5">
    <source>
        <dbReference type="SAM" id="MobiDB-lite"/>
    </source>
</evidence>
<dbReference type="PROSITE" id="PS50830">
    <property type="entry name" value="TNASE_3"/>
    <property type="match status" value="3"/>
</dbReference>
<dbReference type="GO" id="GO:0031332">
    <property type="term" value="C:RNAi effector complex"/>
    <property type="evidence" value="ECO:0007669"/>
    <property type="project" value="InterPro"/>
</dbReference>
<dbReference type="EMBL" id="GL883029">
    <property type="protein sequence ID" value="EGG14559.1"/>
    <property type="molecule type" value="Genomic_DNA"/>
</dbReference>
<dbReference type="SMART" id="SM00333">
    <property type="entry name" value="TUDOR"/>
    <property type="match status" value="1"/>
</dbReference>
<sequence>MSQQQQQQQPTVSQIHPQKTIRGIVRGVNSGDSLTIQEVDTTRGELLTKQEYLLSSISAPRLGKPARNEQPATQDEPFAWESREHLRKRCIGKRVSFVIDYSVANGKPYITAFLVDDVENSINNEMVTSGWATLYKSKKPDQTLVQLESDAVSKELGVHNKNPAVLETAVRNTLPADNLELFNKLKGKKLNGIVENISKGLTTFKVTLPQLHNTLNVYISGVQVSRKEGENPAHVVEGEQLLNNNVLHRDVVLTLDTFDKSSNLIGSINCAGKDVAHVLLSNGIASLVPWSAATRSAEDQAALKEAEASAKKRRAGVWANYTPSAATASFGSVQGGSSASSASGFQDGSYPEEISGKVTEIDNTAQVTIQVALTNGGRRDFKVSMASIRVPVLLKSAEKDLKDKDAKFERYWAFEAKEFLRKKLVGQTVTAKLDFVRPQITKTDQPNLPEKPFYTIYFGKLNISVALAEAGLAKVNEYKGADNRAMDYESLVLAESKAKNSNKGLFSSKDSCPNLNINDVSTDDSKLKDKATKLLPHLKSATYNAVIDYVFSGQRYKVYIPKECIVINFSLAHVRAPKRGENAENDELSNQALLFSRELLHQRDVQVQIDDVDKGGNFLGVLYLNNKSHAITVVENGFATVNDPYGRSADIKALDDAENRAKSKRLNIWKSYDPEAERRAQEEAERQEADRLAKERAESQKEVTVSSILSATEVYVRDVSDASTELEQLLSKLDIEAGHTEPAGAAPKVGEVVNCKYDDGKWYRAKVLAVSDANKLTVQFYDYGNVSTTTVDKVRPLSHKFASLSPLSRVVHLAYVKANSNAAANEAAIDFMEEEFLSSIMTLQVQYKEDSGKTTVVLQDSQGSVNSELLKNGFVKFDRFARKGATYEAMQADQQHAKSKRLGIWSYGDAGSDDEDDFVRKPRGGGRRK</sequence>
<dbReference type="InterPro" id="IPR002999">
    <property type="entry name" value="Tudor"/>
</dbReference>
<dbReference type="SUPFAM" id="SSF63748">
    <property type="entry name" value="Tudor/PWWP/MBT"/>
    <property type="match status" value="1"/>
</dbReference>
<feature type="region of interest" description="Disordered" evidence="5">
    <location>
        <begin position="906"/>
        <end position="929"/>
    </location>
</feature>
<name>F4QD88_CACFS</name>
<feature type="domain" description="TNase-like" evidence="7">
    <location>
        <begin position="352"/>
        <end position="508"/>
    </location>
</feature>
<evidence type="ECO:0000256" key="3">
    <source>
        <dbReference type="ARBA" id="ARBA00022737"/>
    </source>
</evidence>
<protein>
    <submittedName>
        <fullName evidence="8">Nuclease domain-containing protein</fullName>
    </submittedName>
</protein>